<evidence type="ECO:0000313" key="2">
    <source>
        <dbReference type="EMBL" id="TCJ04534.1"/>
    </source>
</evidence>
<dbReference type="InterPro" id="IPR016181">
    <property type="entry name" value="Acyl_CoA_acyltransferase"/>
</dbReference>
<dbReference type="GO" id="GO:0016747">
    <property type="term" value="F:acyltransferase activity, transferring groups other than amino-acyl groups"/>
    <property type="evidence" value="ECO:0007669"/>
    <property type="project" value="InterPro"/>
</dbReference>
<proteinExistence type="predicted"/>
<dbReference type="EMBL" id="SJTH01000008">
    <property type="protein sequence ID" value="TCJ04534.1"/>
    <property type="molecule type" value="Genomic_DNA"/>
</dbReference>
<sequence length="263" mass="29981">MISHRLLTQEAIVQLIDQVEKDQHLLFYSYLTQRIDKAKFIGQYVDNQLTAVLAYLSELSFPAFSFYRINQQDVCFPELIVYTRAAIKLDKNVICGIILCQRNLQLFQSFGLITGTPQRFFTMKHIDQSKLLESNMTQLVKEHEFSEVIAFLHKGEMKFFTRSEIERCPFLGVKEGGEFIAVGGFHFYDPLLVEIGNIVTRHDHRGKGLGTLVTSEHTHIGRQLSADVYLGVLAENLPAVHTYESLGFQTVAELSIVDFTLSL</sequence>
<organism evidence="2 3">
    <name type="scientific">Cytobacillus praedii</name>
    <dbReference type="NCBI Taxonomy" id="1742358"/>
    <lineage>
        <taxon>Bacteria</taxon>
        <taxon>Bacillati</taxon>
        <taxon>Bacillota</taxon>
        <taxon>Bacilli</taxon>
        <taxon>Bacillales</taxon>
        <taxon>Bacillaceae</taxon>
        <taxon>Cytobacillus</taxon>
    </lineage>
</organism>
<dbReference type="STRING" id="1742358.GCA_001439605_03734"/>
<dbReference type="Gene3D" id="3.40.630.30">
    <property type="match status" value="1"/>
</dbReference>
<dbReference type="SUPFAM" id="SSF55729">
    <property type="entry name" value="Acyl-CoA N-acyltransferases (Nat)"/>
    <property type="match status" value="1"/>
</dbReference>
<dbReference type="Proteomes" id="UP000293846">
    <property type="component" value="Unassembled WGS sequence"/>
</dbReference>
<name>A0A4V2NUI0_9BACI</name>
<reference evidence="2 3" key="1">
    <citation type="submission" date="2019-03" db="EMBL/GenBank/DDBJ databases">
        <authorList>
            <person name="Jensen L."/>
            <person name="Storgaard J."/>
            <person name="Sulaj E."/>
            <person name="Schramm A."/>
            <person name="Marshall I.P.G."/>
        </authorList>
    </citation>
    <scope>NUCLEOTIDE SEQUENCE [LARGE SCALE GENOMIC DNA]</scope>
    <source>
        <strain evidence="2 3">2017H2G3</strain>
    </source>
</reference>
<gene>
    <name evidence="2" type="ORF">E0Y62_08805</name>
</gene>
<feature type="domain" description="N-acetyltransferase" evidence="1">
    <location>
        <begin position="118"/>
        <end position="263"/>
    </location>
</feature>
<dbReference type="InterPro" id="IPR000182">
    <property type="entry name" value="GNAT_dom"/>
</dbReference>
<dbReference type="Pfam" id="PF00583">
    <property type="entry name" value="Acetyltransf_1"/>
    <property type="match status" value="1"/>
</dbReference>
<evidence type="ECO:0000259" key="1">
    <source>
        <dbReference type="PROSITE" id="PS51186"/>
    </source>
</evidence>
<keyword evidence="2" id="KW-0808">Transferase</keyword>
<evidence type="ECO:0000313" key="3">
    <source>
        <dbReference type="Proteomes" id="UP000293846"/>
    </source>
</evidence>
<dbReference type="OrthoDB" id="2464351at2"/>
<dbReference type="PROSITE" id="PS51186">
    <property type="entry name" value="GNAT"/>
    <property type="match status" value="1"/>
</dbReference>
<dbReference type="CDD" id="cd04301">
    <property type="entry name" value="NAT_SF"/>
    <property type="match status" value="1"/>
</dbReference>
<dbReference type="AlphaFoldDB" id="A0A4V2NUI0"/>
<accession>A0A4V2NUI0</accession>
<protein>
    <submittedName>
        <fullName evidence="2">GNAT family N-acetyltransferase</fullName>
    </submittedName>
</protein>
<dbReference type="RefSeq" id="WP_131236682.1">
    <property type="nucleotide sequence ID" value="NZ_SJTH01000008.1"/>
</dbReference>
<comment type="caution">
    <text evidence="2">The sequence shown here is derived from an EMBL/GenBank/DDBJ whole genome shotgun (WGS) entry which is preliminary data.</text>
</comment>
<keyword evidence="3" id="KW-1185">Reference proteome</keyword>